<organism evidence="4 5">
    <name type="scientific">Myxococcus llanfairpwllgwyngyllgogerychwyrndrobwllllantysiliogogogochensis</name>
    <dbReference type="NCBI Taxonomy" id="2590453"/>
    <lineage>
        <taxon>Bacteria</taxon>
        <taxon>Pseudomonadati</taxon>
        <taxon>Myxococcota</taxon>
        <taxon>Myxococcia</taxon>
        <taxon>Myxococcales</taxon>
        <taxon>Cystobacterineae</taxon>
        <taxon>Myxococcaceae</taxon>
        <taxon>Myxococcus</taxon>
    </lineage>
</organism>
<keyword evidence="2" id="KW-0732">Signal</keyword>
<evidence type="ECO:0000256" key="2">
    <source>
        <dbReference type="SAM" id="SignalP"/>
    </source>
</evidence>
<dbReference type="InterPro" id="IPR017756">
    <property type="entry name" value="TM_Gly-Cys-Arg_CS"/>
</dbReference>
<feature type="domain" description="BPP" evidence="3">
    <location>
        <begin position="18"/>
        <end position="354"/>
    </location>
</feature>
<dbReference type="EMBL" id="VIFM01000128">
    <property type="protein sequence ID" value="TQF12691.1"/>
    <property type="molecule type" value="Genomic_DNA"/>
</dbReference>
<evidence type="ECO:0000259" key="3">
    <source>
        <dbReference type="PROSITE" id="PS51662"/>
    </source>
</evidence>
<evidence type="ECO:0000256" key="1">
    <source>
        <dbReference type="SAM" id="MobiDB-lite"/>
    </source>
</evidence>
<feature type="region of interest" description="Disordered" evidence="1">
    <location>
        <begin position="358"/>
        <end position="406"/>
    </location>
</feature>
<comment type="caution">
    <text evidence="4">The sequence shown here is derived from an EMBL/GenBank/DDBJ whole genome shotgun (WGS) entry which is preliminary data.</text>
</comment>
<feature type="chain" id="PRO_5021906393" evidence="2">
    <location>
        <begin position="21"/>
        <end position="435"/>
    </location>
</feature>
<keyword evidence="5" id="KW-1185">Reference proteome</keyword>
<dbReference type="InterPro" id="IPR011042">
    <property type="entry name" value="6-blade_b-propeller_TolB-like"/>
</dbReference>
<dbReference type="NCBIfam" id="NF045638">
    <property type="entry name" value="Mrt_dep_phytase"/>
    <property type="match status" value="1"/>
</dbReference>
<dbReference type="GO" id="GO:0016158">
    <property type="term" value="F:inositol hexakisphosphate 3-phosphatase activity"/>
    <property type="evidence" value="ECO:0007669"/>
    <property type="project" value="InterPro"/>
</dbReference>
<dbReference type="SUPFAM" id="SSF50956">
    <property type="entry name" value="Thermostable phytase (3-phytase)"/>
    <property type="match status" value="1"/>
</dbReference>
<dbReference type="RefSeq" id="WP_141645571.1">
    <property type="nucleotide sequence ID" value="NZ_VIFM01000128.1"/>
</dbReference>
<dbReference type="InterPro" id="IPR003431">
    <property type="entry name" value="B-propeller_Phytase"/>
</dbReference>
<evidence type="ECO:0000313" key="4">
    <source>
        <dbReference type="EMBL" id="TQF12691.1"/>
    </source>
</evidence>
<dbReference type="NCBIfam" id="TIGR03901">
    <property type="entry name" value="MYXO-CTERM"/>
    <property type="match status" value="1"/>
</dbReference>
<proteinExistence type="predicted"/>
<evidence type="ECO:0000313" key="5">
    <source>
        <dbReference type="Proteomes" id="UP000315369"/>
    </source>
</evidence>
<name>A0A540WUJ9_9BACT</name>
<dbReference type="Gene3D" id="2.120.10.30">
    <property type="entry name" value="TolB, C-terminal domain"/>
    <property type="match status" value="1"/>
</dbReference>
<reference evidence="4 5" key="1">
    <citation type="submission" date="2019-06" db="EMBL/GenBank/DDBJ databases">
        <authorList>
            <person name="Livingstone P."/>
            <person name="Whitworth D."/>
        </authorList>
    </citation>
    <scope>NUCLEOTIDE SEQUENCE [LARGE SCALE GENOMIC DNA]</scope>
    <source>
        <strain evidence="4 5">AM401</strain>
    </source>
</reference>
<feature type="signal peptide" evidence="2">
    <location>
        <begin position="1"/>
        <end position="20"/>
    </location>
</feature>
<dbReference type="NCBIfam" id="TIGR03382">
    <property type="entry name" value="GC_trans_RRR"/>
    <property type="match status" value="1"/>
</dbReference>
<accession>A0A540WUJ9</accession>
<feature type="compositionally biased region" description="Gly residues" evidence="1">
    <location>
        <begin position="367"/>
        <end position="398"/>
    </location>
</feature>
<dbReference type="OrthoDB" id="8696437at2"/>
<dbReference type="Proteomes" id="UP000315369">
    <property type="component" value="Unassembled WGS sequence"/>
</dbReference>
<dbReference type="AlphaFoldDB" id="A0A540WUJ9"/>
<dbReference type="InterPro" id="IPR024038">
    <property type="entry name" value="MYXO-CTERM"/>
</dbReference>
<protein>
    <submittedName>
        <fullName evidence="4">Phytase</fullName>
    </submittedName>
</protein>
<sequence>MRHPLVFALAAVVAGSVASAQSTQPLQVPAFRETTPGPAATGGLIQDVAVWVGSPVAGQGDAGIGLLLTAYDNQNSGLSTFGLDGQQLEQEQDGPTVSVAVRDGFRLGPSTRSLAVTANTVVGLSAYVVDGFQTTNRVQRIGVGPFVANSTTFNTVALYRSPGTGRFFVFAGTADGSLQQFELSGEDGGLSSTLVRPAIDVGGPITGLVADEELGFVYVVQAGEAIWRYNAEPNGGTSRVLVASLSATGSNLSSTVNRLALYRAANAEGYLLAADTGAGTFAVLDRRTYAFLGSFRVTAGDGGLDAVEAPRALAVSALPMGLEFPQGLFVAQDSNNGGTDNLKLLRWEAVAAAFTPPLRVDTRPSTGDGGTDAGSDGGSDGGGIGGGGGRPSPGGGGIDLDNDTSGCTCASASVPGSVLLGLLALGLSVRRRRER</sequence>
<gene>
    <name evidence="4" type="ORF">FJV41_27660</name>
</gene>
<dbReference type="Pfam" id="PF02333">
    <property type="entry name" value="Phytase"/>
    <property type="match status" value="1"/>
</dbReference>
<dbReference type="PROSITE" id="PS51662">
    <property type="entry name" value="BP_PHYTASE"/>
    <property type="match status" value="1"/>
</dbReference>